<feature type="region of interest" description="Disordered" evidence="3">
    <location>
        <begin position="127"/>
        <end position="156"/>
    </location>
</feature>
<dbReference type="Pfam" id="PF25917">
    <property type="entry name" value="BSH_RND"/>
    <property type="match status" value="1"/>
</dbReference>
<evidence type="ECO:0000256" key="1">
    <source>
        <dbReference type="ARBA" id="ARBA00004519"/>
    </source>
</evidence>
<dbReference type="GO" id="GO:0022857">
    <property type="term" value="F:transmembrane transporter activity"/>
    <property type="evidence" value="ECO:0007669"/>
    <property type="project" value="InterPro"/>
</dbReference>
<feature type="domain" description="Multidrug resistance protein MdtA-like alpha-helical hairpin" evidence="5">
    <location>
        <begin position="102"/>
        <end position="171"/>
    </location>
</feature>
<proteinExistence type="inferred from homology"/>
<dbReference type="RefSeq" id="WP_026633299.1">
    <property type="nucleotide sequence ID" value="NZ_FONH01000007.1"/>
</dbReference>
<dbReference type="Gene3D" id="1.10.287.470">
    <property type="entry name" value="Helix hairpin bin"/>
    <property type="match status" value="1"/>
</dbReference>
<evidence type="ECO:0000259" key="6">
    <source>
        <dbReference type="Pfam" id="PF25917"/>
    </source>
</evidence>
<evidence type="ECO:0000259" key="8">
    <source>
        <dbReference type="Pfam" id="PF25967"/>
    </source>
</evidence>
<accession>A0A1I2FV90</accession>
<comment type="similarity">
    <text evidence="2">Belongs to the membrane fusion protein (MFP) (TC 8.A.1) family.</text>
</comment>
<dbReference type="GO" id="GO:0046677">
    <property type="term" value="P:response to antibiotic"/>
    <property type="evidence" value="ECO:0007669"/>
    <property type="project" value="TreeGrafter"/>
</dbReference>
<dbReference type="Pfam" id="PF25967">
    <property type="entry name" value="RND-MFP_C"/>
    <property type="match status" value="1"/>
</dbReference>
<dbReference type="Gene3D" id="2.40.50.100">
    <property type="match status" value="1"/>
</dbReference>
<feature type="domain" description="Multidrug resistance protein MdtA-like C-terminal permuted SH3" evidence="8">
    <location>
        <begin position="308"/>
        <end position="368"/>
    </location>
</feature>
<dbReference type="FunFam" id="2.40.420.20:FF:000001">
    <property type="entry name" value="Efflux RND transporter periplasmic adaptor subunit"/>
    <property type="match status" value="1"/>
</dbReference>
<name>A0A1I2FV90_9GAMM</name>
<dbReference type="PROSITE" id="PS51257">
    <property type="entry name" value="PROKAR_LIPOPROTEIN"/>
    <property type="match status" value="1"/>
</dbReference>
<comment type="subcellular location">
    <subcellularLocation>
        <location evidence="1">Cell inner membrane</location>
        <topology evidence="1">Lipid-anchor</topology>
    </subcellularLocation>
</comment>
<evidence type="ECO:0000256" key="3">
    <source>
        <dbReference type="SAM" id="MobiDB-lite"/>
    </source>
</evidence>
<dbReference type="InterPro" id="IPR058627">
    <property type="entry name" value="MdtA-like_C"/>
</dbReference>
<dbReference type="GO" id="GO:0005886">
    <property type="term" value="C:plasma membrane"/>
    <property type="evidence" value="ECO:0007669"/>
    <property type="project" value="UniProtKB-SubCell"/>
</dbReference>
<dbReference type="PANTHER" id="PTHR30158">
    <property type="entry name" value="ACRA/E-RELATED COMPONENT OF DRUG EFFLUX TRANSPORTER"/>
    <property type="match status" value="1"/>
</dbReference>
<reference evidence="10" key="1">
    <citation type="submission" date="2016-10" db="EMBL/GenBank/DDBJ databases">
        <authorList>
            <person name="Varghese N."/>
            <person name="Submissions S."/>
        </authorList>
    </citation>
    <scope>NUCLEOTIDE SEQUENCE [LARGE SCALE GENOMIC DNA]</scope>
    <source>
        <strain evidence="10">UNC178MFTsu3.1</strain>
    </source>
</reference>
<feature type="region of interest" description="Disordered" evidence="3">
    <location>
        <begin position="371"/>
        <end position="403"/>
    </location>
</feature>
<evidence type="ECO:0000256" key="2">
    <source>
        <dbReference type="ARBA" id="ARBA00009477"/>
    </source>
</evidence>
<dbReference type="NCBIfam" id="TIGR01730">
    <property type="entry name" value="RND_mfp"/>
    <property type="match status" value="1"/>
</dbReference>
<feature type="domain" description="Multidrug resistance protein MdtA-like beta-barrel" evidence="7">
    <location>
        <begin position="214"/>
        <end position="304"/>
    </location>
</feature>
<dbReference type="SUPFAM" id="SSF111369">
    <property type="entry name" value="HlyD-like secretion proteins"/>
    <property type="match status" value="1"/>
</dbReference>
<dbReference type="Pfam" id="PF25944">
    <property type="entry name" value="Beta-barrel_RND"/>
    <property type="match status" value="1"/>
</dbReference>
<dbReference type="InterPro" id="IPR058625">
    <property type="entry name" value="MdtA-like_BSH"/>
</dbReference>
<dbReference type="AlphaFoldDB" id="A0A1I2FV90"/>
<keyword evidence="10" id="KW-1185">Reference proteome</keyword>
<feature type="domain" description="Multidrug resistance protein MdtA-like barrel-sandwich hybrid" evidence="6">
    <location>
        <begin position="61"/>
        <end position="199"/>
    </location>
</feature>
<dbReference type="InterPro" id="IPR058626">
    <property type="entry name" value="MdtA-like_b-barrel"/>
</dbReference>
<dbReference type="STRING" id="500610.SAMN02799615_02377"/>
<dbReference type="Gene3D" id="2.40.30.170">
    <property type="match status" value="1"/>
</dbReference>
<dbReference type="PANTHER" id="PTHR30158:SF3">
    <property type="entry name" value="MULTIDRUG EFFLUX PUMP SUBUNIT ACRA-RELATED"/>
    <property type="match status" value="1"/>
</dbReference>
<dbReference type="EMBL" id="FONH01000007">
    <property type="protein sequence ID" value="SFF08590.1"/>
    <property type="molecule type" value="Genomic_DNA"/>
</dbReference>
<evidence type="ECO:0000259" key="5">
    <source>
        <dbReference type="Pfam" id="PF25876"/>
    </source>
</evidence>
<keyword evidence="4" id="KW-0732">Signal</keyword>
<gene>
    <name evidence="9" type="ORF">SAMN02799615_02377</name>
</gene>
<feature type="chain" id="PRO_5011549414" evidence="4">
    <location>
        <begin position="20"/>
        <end position="403"/>
    </location>
</feature>
<evidence type="ECO:0000256" key="4">
    <source>
        <dbReference type="SAM" id="SignalP"/>
    </source>
</evidence>
<dbReference type="Pfam" id="PF25876">
    <property type="entry name" value="HH_MFP_RND"/>
    <property type="match status" value="1"/>
</dbReference>
<feature type="compositionally biased region" description="Low complexity" evidence="3">
    <location>
        <begin position="383"/>
        <end position="403"/>
    </location>
</feature>
<sequence length="403" mass="41799">MKSSSLRTPLLCLGLLALAACGGKKEQGPPQMPTPEVGVVKAQPVSAPLNKDLVGRLSAFRSADVRARVSGVLLKRVYEEGTDVKKGQVLFEIDPSIYQANLNSAQANLASAQATYANAHKAAERARQLRPQGYVSQSDLDSAEASERSSAAAVKQSQAAVESSRISLGFTRVTAPIDGRAGQQQVTEGAIVGNGNADAGASSTLLTTVDQLDPLYINFTVGAGDLDRLRRAQSAGHVSLNDPTKTTVQVVLPDGSTYDQQGTLDFSGATVDPTTGTVNLRAQLANPDKRLLPGTYVTVKANLGQQNNVFLVPQQGVARDVAGAYVLVVNQEGKVQRKDITANDLSNGNWIVTGGLAAGDQVIVSGLQSVQPGAPAKASPWQPGKDAGPPNGAPGGQPAAGKH</sequence>
<dbReference type="Gene3D" id="2.40.420.20">
    <property type="match status" value="1"/>
</dbReference>
<protein>
    <submittedName>
        <fullName evidence="9">Membrane fusion protein, multidrug efflux system</fullName>
    </submittedName>
</protein>
<dbReference type="InterPro" id="IPR006143">
    <property type="entry name" value="RND_pump_MFP"/>
</dbReference>
<evidence type="ECO:0000313" key="10">
    <source>
        <dbReference type="Proteomes" id="UP000199477"/>
    </source>
</evidence>
<dbReference type="InterPro" id="IPR058624">
    <property type="entry name" value="MdtA-like_HH"/>
</dbReference>
<feature type="signal peptide" evidence="4">
    <location>
        <begin position="1"/>
        <end position="19"/>
    </location>
</feature>
<evidence type="ECO:0000313" key="9">
    <source>
        <dbReference type="EMBL" id="SFF08590.1"/>
    </source>
</evidence>
<dbReference type="Proteomes" id="UP000199477">
    <property type="component" value="Unassembled WGS sequence"/>
</dbReference>
<organism evidence="9 10">
    <name type="scientific">Dyella marensis</name>
    <dbReference type="NCBI Taxonomy" id="500610"/>
    <lineage>
        <taxon>Bacteria</taxon>
        <taxon>Pseudomonadati</taxon>
        <taxon>Pseudomonadota</taxon>
        <taxon>Gammaproteobacteria</taxon>
        <taxon>Lysobacterales</taxon>
        <taxon>Rhodanobacteraceae</taxon>
        <taxon>Dyella</taxon>
    </lineage>
</organism>
<evidence type="ECO:0000259" key="7">
    <source>
        <dbReference type="Pfam" id="PF25944"/>
    </source>
</evidence>